<evidence type="ECO:0000313" key="2">
    <source>
        <dbReference type="EMBL" id="OIN97552.1"/>
    </source>
</evidence>
<reference evidence="2 3" key="1">
    <citation type="journal article" date="2016" name="Environ. Microbiol.">
        <title>Genomic resolution of a cold subsurface aquifer community provides metabolic insights for novel microbes adapted to high CO concentrations.</title>
        <authorList>
            <person name="Probst A.J."/>
            <person name="Castelle C.J."/>
            <person name="Singh A."/>
            <person name="Brown C.T."/>
            <person name="Anantharaman K."/>
            <person name="Sharon I."/>
            <person name="Hug L.A."/>
            <person name="Burstein D."/>
            <person name="Emerson J.B."/>
            <person name="Thomas B.C."/>
            <person name="Banfield J.F."/>
        </authorList>
    </citation>
    <scope>NUCLEOTIDE SEQUENCE [LARGE SCALE GENOMIC DNA]</scope>
    <source>
        <strain evidence="2">CG1_02_38_46</strain>
    </source>
</reference>
<dbReference type="EMBL" id="MNUO01000044">
    <property type="protein sequence ID" value="OIN97552.1"/>
    <property type="molecule type" value="Genomic_DNA"/>
</dbReference>
<sequence>MNFSRIWLLLWIQNVVVFLPGFWWCTLNPHIRFNGIKSRIYILVKKQFYEILGNFWEYSHRESSHFLDIL</sequence>
<name>A0A1J4SE40_9BACT</name>
<comment type="caution">
    <text evidence="2">The sequence shown here is derived from an EMBL/GenBank/DDBJ whole genome shotgun (WGS) entry which is preliminary data.</text>
</comment>
<gene>
    <name evidence="2" type="ORF">AUJ66_02775</name>
</gene>
<organism evidence="2 3">
    <name type="scientific">Candidatus Desantisbacteria bacterium CG1_02_38_46</name>
    <dbReference type="NCBI Taxonomy" id="1817893"/>
    <lineage>
        <taxon>Bacteria</taxon>
        <taxon>Candidatus Desantisiibacteriota</taxon>
    </lineage>
</organism>
<evidence type="ECO:0000256" key="1">
    <source>
        <dbReference type="SAM" id="Phobius"/>
    </source>
</evidence>
<keyword evidence="1" id="KW-1133">Transmembrane helix</keyword>
<dbReference type="AlphaFoldDB" id="A0A1J4SE40"/>
<proteinExistence type="predicted"/>
<keyword evidence="1" id="KW-0812">Transmembrane</keyword>
<dbReference type="STRING" id="1817893.AUJ66_02775"/>
<feature type="transmembrane region" description="Helical" evidence="1">
    <location>
        <begin position="6"/>
        <end position="27"/>
    </location>
</feature>
<accession>A0A1J4SE40</accession>
<protein>
    <submittedName>
        <fullName evidence="2">Uncharacterized protein</fullName>
    </submittedName>
</protein>
<evidence type="ECO:0000313" key="3">
    <source>
        <dbReference type="Proteomes" id="UP000182278"/>
    </source>
</evidence>
<dbReference type="Proteomes" id="UP000182278">
    <property type="component" value="Unassembled WGS sequence"/>
</dbReference>
<keyword evidence="1" id="KW-0472">Membrane</keyword>